<dbReference type="InterPro" id="IPR015943">
    <property type="entry name" value="WD40/YVTN_repeat-like_dom_sf"/>
</dbReference>
<evidence type="ECO:0000256" key="1">
    <source>
        <dbReference type="ARBA" id="ARBA00009713"/>
    </source>
</evidence>
<dbReference type="InterPro" id="IPR037593">
    <property type="entry name" value="MIOS/Sea4"/>
</dbReference>
<gene>
    <name evidence="7" type="ORF">LAME_0E03070G</name>
</gene>
<accession>A0A1G4JGA3</accession>
<dbReference type="AlphaFoldDB" id="A0A1G4JGA3"/>
<sequence length="988" mass="110384">MGVIKRVSTWSQDGKLDYLSVNPTRDEVAHYKVDPEDETDQSISRLNVVKDFDKITCLSNSDTELGLLGVGEKSGMVRIMNMIYDFTGQGTSQLRVRAKQQRAVNTLGMSNGGLIAMGLDRNRSDASLQVWDVNYQSTDSDVVNPSFSYCMNETVVSLKFLDDTTLIAGTNKLLKEIDLRSPNPAYQHPTRLSYDIKLNPFNMWQFTTYGDDGTLSIWDRRKLGLSLSSNESIETQPLLKFEKLMGAGVASRKYSNSCFRWSAVRGNEFTTLHGGQIIRRWRLGSFPTQINGNDSNGNAENPTQSDSLFISTVHDINTTYDRVVTFDYIPREDGCANFICMRQSGTLFRMALRESLSKTAFNCDNNLLIANNERTNVEELRVANMDETVRTNDKEAAQKNLSFEDLDLSDEDDSLIGGVKNDTDANGIDSSGTSSRSSDDQKETKHLVASDGGLGFLLRPEVLLQNDISMIMKRRALLNYGLDPLKTVELIDASKSLQNNAYIRNTWRWLSIVKASVDDGTMVSGELDLGYEGILGIWNGVEGLSRQGTILTEKQLSKELEKIIRMKGKYRSKMGESKGTTSFINSSKPIQRKLCMIVSGWDLHPSDYEEKYKGMIKANHYEKAAGWAVFFGDVTKAIEILSSAKKERLRLIATAIAGYLAYKDQSGNNAWRQQCRNMSSELDDPYLRVIFGFIADNDWWDILSESAISLRERLGVALRFLNDKDLTRFLQRTAESVISNGELEGLILTGITPSGVKLLQSYVNKTSDVQTAALLSIYGCPRYFKSPHVDEWVHTYRMMLNSWELFPVRAKFDVLRGKLSRTARSPLKGSCRPRQLYIQCPKCSKNINNPVDLSTTSLGSSTSSGAMKSFGSGGGPKKFGLNNASPSNAAFQKHSCPHCGTPFPRCAICLLPLGTANLPIVISGRDRGQTEQDENSQSLHDARRLKLNEWFSFCLACNHGMHAGHAEEWFEKHFTCPVPGCTCHCSQF</sequence>
<dbReference type="InterPro" id="IPR036322">
    <property type="entry name" value="WD40_repeat_dom_sf"/>
</dbReference>
<evidence type="ECO:0000259" key="6">
    <source>
        <dbReference type="Pfam" id="PF21719"/>
    </source>
</evidence>
<name>A0A1G4JGA3_9SACH</name>
<organism evidence="7 8">
    <name type="scientific">Lachancea meyersii CBS 8951</name>
    <dbReference type="NCBI Taxonomy" id="1266667"/>
    <lineage>
        <taxon>Eukaryota</taxon>
        <taxon>Fungi</taxon>
        <taxon>Dikarya</taxon>
        <taxon>Ascomycota</taxon>
        <taxon>Saccharomycotina</taxon>
        <taxon>Saccharomycetes</taxon>
        <taxon>Saccharomycetales</taxon>
        <taxon>Saccharomycetaceae</taxon>
        <taxon>Lachancea</taxon>
    </lineage>
</organism>
<dbReference type="GO" id="GO:0005737">
    <property type="term" value="C:cytoplasm"/>
    <property type="evidence" value="ECO:0007669"/>
    <property type="project" value="TreeGrafter"/>
</dbReference>
<evidence type="ECO:0000256" key="4">
    <source>
        <dbReference type="SAM" id="MobiDB-lite"/>
    </source>
</evidence>
<dbReference type="PANTHER" id="PTHR16453:SF9">
    <property type="entry name" value="GATOR COMPLEX PROTEIN MIOS"/>
    <property type="match status" value="1"/>
</dbReference>
<evidence type="ECO:0000313" key="8">
    <source>
        <dbReference type="Proteomes" id="UP000191144"/>
    </source>
</evidence>
<dbReference type="OrthoDB" id="341486at2759"/>
<keyword evidence="2" id="KW-0853">WD repeat</keyword>
<dbReference type="SUPFAM" id="SSF50978">
    <property type="entry name" value="WD40 repeat-like"/>
    <property type="match status" value="1"/>
</dbReference>
<comment type="similarity">
    <text evidence="1">Belongs to the WD repeat mio family.</text>
</comment>
<dbReference type="Pfam" id="PF17034">
    <property type="entry name" value="zinc_ribbon_16"/>
    <property type="match status" value="1"/>
</dbReference>
<evidence type="ECO:0000256" key="2">
    <source>
        <dbReference type="ARBA" id="ARBA00022574"/>
    </source>
</evidence>
<dbReference type="EMBL" id="LT598481">
    <property type="protein sequence ID" value="SCU89347.1"/>
    <property type="molecule type" value="Genomic_DNA"/>
</dbReference>
<protein>
    <submittedName>
        <fullName evidence="7">LAME_0E03070g1_1</fullName>
    </submittedName>
</protein>
<dbReference type="Pfam" id="PF21719">
    <property type="entry name" value="MIOS_a-sol"/>
    <property type="match status" value="1"/>
</dbReference>
<evidence type="ECO:0000259" key="5">
    <source>
        <dbReference type="Pfam" id="PF17034"/>
    </source>
</evidence>
<keyword evidence="8" id="KW-1185">Reference proteome</keyword>
<dbReference type="Proteomes" id="UP000191144">
    <property type="component" value="Chromosome E"/>
</dbReference>
<feature type="domain" description="MIOS-like alpha-solenoid" evidence="6">
    <location>
        <begin position="472"/>
        <end position="720"/>
    </location>
</feature>
<dbReference type="Gene3D" id="2.130.10.10">
    <property type="entry name" value="YVTN repeat-like/Quinoprotein amine dehydrogenase"/>
    <property type="match status" value="1"/>
</dbReference>
<reference evidence="8" key="1">
    <citation type="submission" date="2016-03" db="EMBL/GenBank/DDBJ databases">
        <authorList>
            <person name="Devillers Hugo."/>
        </authorList>
    </citation>
    <scope>NUCLEOTIDE SEQUENCE [LARGE SCALE GENOMIC DNA]</scope>
</reference>
<feature type="region of interest" description="Disordered" evidence="4">
    <location>
        <begin position="418"/>
        <end position="444"/>
    </location>
</feature>
<dbReference type="CDD" id="cd16691">
    <property type="entry name" value="mRING-H2-C3H3C2_Mio"/>
    <property type="match status" value="1"/>
</dbReference>
<dbReference type="InterPro" id="IPR031488">
    <property type="entry name" value="Zn_ribbon_mio"/>
</dbReference>
<evidence type="ECO:0000256" key="3">
    <source>
        <dbReference type="ARBA" id="ARBA00022737"/>
    </source>
</evidence>
<dbReference type="InterPro" id="IPR049092">
    <property type="entry name" value="MIOS_a-sol"/>
</dbReference>
<feature type="domain" description="GATOR2 complex protein MIO zinc-ribbon like" evidence="5">
    <location>
        <begin position="893"/>
        <end position="986"/>
    </location>
</feature>
<dbReference type="GO" id="GO:1904263">
    <property type="term" value="P:positive regulation of TORC1 signaling"/>
    <property type="evidence" value="ECO:0007669"/>
    <property type="project" value="TreeGrafter"/>
</dbReference>
<dbReference type="PANTHER" id="PTHR16453">
    <property type="entry name" value="WD40 DOMAIN-CONTAINING PROTEIN MIO FAMILY MEMBER"/>
    <property type="match status" value="1"/>
</dbReference>
<proteinExistence type="inferred from homology"/>
<evidence type="ECO:0000313" key="7">
    <source>
        <dbReference type="EMBL" id="SCU89347.1"/>
    </source>
</evidence>
<keyword evidence="3" id="KW-0677">Repeat</keyword>